<keyword evidence="1" id="KW-1133">Transmembrane helix</keyword>
<reference evidence="2 3" key="1">
    <citation type="journal article" date="2014" name="Genome Announc.">
        <title>Genome Sequence of Afipia felis Strain 76713, Isolated in Hospital Water Using an Amoeba Co-Culture Procedure.</title>
        <authorList>
            <person name="Benamar S."/>
            <person name="La Scola B."/>
            <person name="Croce O."/>
        </authorList>
    </citation>
    <scope>NUCLEOTIDE SEQUENCE [LARGE SCALE GENOMIC DNA]</scope>
    <source>
        <strain evidence="2 3">76713</strain>
    </source>
</reference>
<evidence type="ECO:0000313" key="2">
    <source>
        <dbReference type="EMBL" id="CEG07000.1"/>
    </source>
</evidence>
<dbReference type="OrthoDB" id="7478151at2"/>
<dbReference type="Pfam" id="PF23987">
    <property type="entry name" value="Phage_holin_10"/>
    <property type="match status" value="1"/>
</dbReference>
<name>A0A090MH91_AFIFE</name>
<comment type="caution">
    <text evidence="2">The sequence shown here is derived from an EMBL/GenBank/DDBJ whole genome shotgun (WGS) entry which is preliminary data.</text>
</comment>
<organism evidence="2 3">
    <name type="scientific">Afipia felis</name>
    <name type="common">Cat scratch disease bacillus</name>
    <dbReference type="NCBI Taxonomy" id="1035"/>
    <lineage>
        <taxon>Bacteria</taxon>
        <taxon>Pseudomonadati</taxon>
        <taxon>Pseudomonadota</taxon>
        <taxon>Alphaproteobacteria</taxon>
        <taxon>Hyphomicrobiales</taxon>
        <taxon>Nitrobacteraceae</taxon>
        <taxon>Afipia</taxon>
    </lineage>
</organism>
<evidence type="ECO:0000313" key="3">
    <source>
        <dbReference type="Proteomes" id="UP000035762"/>
    </source>
</evidence>
<dbReference type="AlphaFoldDB" id="A0A090MH91"/>
<sequence>MTSDMIWQVIHYALLLFFGYLTKKGFGDADTWNAPLGPLGALFTAGWGIYVKFNTKAVPTSVAARPDVPTVSAATGAKTS</sequence>
<feature type="transmembrane region" description="Helical" evidence="1">
    <location>
        <begin position="6"/>
        <end position="22"/>
    </location>
</feature>
<dbReference type="InterPro" id="IPR058159">
    <property type="entry name" value="Phage_holin_10"/>
</dbReference>
<gene>
    <name evidence="2" type="ORF">BN961_00381</name>
</gene>
<accession>A0A090MH91</accession>
<dbReference type="EMBL" id="CCAZ020000001">
    <property type="protein sequence ID" value="CEG07000.1"/>
    <property type="molecule type" value="Genomic_DNA"/>
</dbReference>
<keyword evidence="3" id="KW-1185">Reference proteome</keyword>
<keyword evidence="1" id="KW-0812">Transmembrane</keyword>
<keyword evidence="1" id="KW-0472">Membrane</keyword>
<dbReference type="Proteomes" id="UP000035762">
    <property type="component" value="Unassembled WGS sequence"/>
</dbReference>
<protein>
    <submittedName>
        <fullName evidence="2">Uncharacterized protein</fullName>
    </submittedName>
</protein>
<dbReference type="STRING" id="1035.BN961_00381"/>
<proteinExistence type="predicted"/>
<evidence type="ECO:0000256" key="1">
    <source>
        <dbReference type="SAM" id="Phobius"/>
    </source>
</evidence>